<dbReference type="OrthoDB" id="9914170at2"/>
<organism evidence="1 2">
    <name type="scientific">Agitococcus lubricus</name>
    <dbReference type="NCBI Taxonomy" id="1077255"/>
    <lineage>
        <taxon>Bacteria</taxon>
        <taxon>Pseudomonadati</taxon>
        <taxon>Pseudomonadota</taxon>
        <taxon>Gammaproteobacteria</taxon>
        <taxon>Moraxellales</taxon>
        <taxon>Moraxellaceae</taxon>
        <taxon>Agitococcus</taxon>
    </lineage>
</organism>
<evidence type="ECO:0000313" key="2">
    <source>
        <dbReference type="Proteomes" id="UP000244223"/>
    </source>
</evidence>
<gene>
    <name evidence="1" type="ORF">C8N29_106169</name>
</gene>
<accession>A0A2T5IZZ8</accession>
<keyword evidence="2" id="KW-1185">Reference proteome</keyword>
<dbReference type="AlphaFoldDB" id="A0A2T5IZZ8"/>
<protein>
    <submittedName>
        <fullName evidence="1">Uncharacterized protein</fullName>
    </submittedName>
</protein>
<proteinExistence type="predicted"/>
<reference evidence="1 2" key="1">
    <citation type="submission" date="2018-04" db="EMBL/GenBank/DDBJ databases">
        <title>Genomic Encyclopedia of Archaeal and Bacterial Type Strains, Phase II (KMG-II): from individual species to whole genera.</title>
        <authorList>
            <person name="Goeker M."/>
        </authorList>
    </citation>
    <scope>NUCLEOTIDE SEQUENCE [LARGE SCALE GENOMIC DNA]</scope>
    <source>
        <strain evidence="1 2">DSM 5822</strain>
    </source>
</reference>
<evidence type="ECO:0000313" key="1">
    <source>
        <dbReference type="EMBL" id="PTQ89637.1"/>
    </source>
</evidence>
<sequence>MRLSLYRLTSRITLIVMLLTFLSPTFGWQLVADHEQLAHSSPTSFFEQDHHHPDHADVIDLSSIHGHEHEDAHSMIGHMLGHMPMSMVSPFEFLVVRSGMIIHTAPLMSVRLRLPEQPFRPPQNLFI</sequence>
<dbReference type="EMBL" id="QAON01000006">
    <property type="protein sequence ID" value="PTQ89637.1"/>
    <property type="molecule type" value="Genomic_DNA"/>
</dbReference>
<dbReference type="RefSeq" id="WP_107865590.1">
    <property type="nucleotide sequence ID" value="NZ_QAON01000006.1"/>
</dbReference>
<comment type="caution">
    <text evidence="1">The sequence shown here is derived from an EMBL/GenBank/DDBJ whole genome shotgun (WGS) entry which is preliminary data.</text>
</comment>
<dbReference type="Proteomes" id="UP000244223">
    <property type="component" value="Unassembled WGS sequence"/>
</dbReference>
<name>A0A2T5IZZ8_9GAMM</name>